<evidence type="ECO:0000259" key="1">
    <source>
        <dbReference type="PROSITE" id="PS50125"/>
    </source>
</evidence>
<dbReference type="InterPro" id="IPR058852">
    <property type="entry name" value="HTH_77"/>
</dbReference>
<dbReference type="InterPro" id="IPR029787">
    <property type="entry name" value="Nucleotide_cyclase"/>
</dbReference>
<comment type="caution">
    <text evidence="2">The sequence shown here is derived from an EMBL/GenBank/DDBJ whole genome shotgun (WGS) entry which is preliminary data.</text>
</comment>
<dbReference type="SUPFAM" id="SSF55073">
    <property type="entry name" value="Nucleotide cyclase"/>
    <property type="match status" value="1"/>
</dbReference>
<name>A0ABD6NZC7_9MYCO</name>
<dbReference type="PANTHER" id="PTHR47691">
    <property type="entry name" value="REGULATOR-RELATED"/>
    <property type="match status" value="1"/>
</dbReference>
<dbReference type="InterPro" id="IPR027417">
    <property type="entry name" value="P-loop_NTPase"/>
</dbReference>
<dbReference type="Proteomes" id="UP000092086">
    <property type="component" value="Unassembled WGS sequence"/>
</dbReference>
<accession>A0ABD6NZC7</accession>
<dbReference type="SUPFAM" id="SSF48452">
    <property type="entry name" value="TPR-like"/>
    <property type="match status" value="1"/>
</dbReference>
<feature type="domain" description="Guanylate cyclase" evidence="1">
    <location>
        <begin position="20"/>
        <end position="123"/>
    </location>
</feature>
<dbReference type="GO" id="GO:0004016">
    <property type="term" value="F:adenylate cyclase activity"/>
    <property type="evidence" value="ECO:0007669"/>
    <property type="project" value="UniProtKB-ARBA"/>
</dbReference>
<dbReference type="SUPFAM" id="SSF52540">
    <property type="entry name" value="P-loop containing nucleoside triphosphate hydrolases"/>
    <property type="match status" value="1"/>
</dbReference>
<reference evidence="2 3" key="1">
    <citation type="submission" date="2016-06" db="EMBL/GenBank/DDBJ databases">
        <authorList>
            <person name="Sutton G."/>
            <person name="Brinkac L."/>
            <person name="Sanka R."/>
            <person name="Adams M."/>
            <person name="Lau E."/>
            <person name="Sam S."/>
            <person name="Sreng N."/>
            <person name="Him V."/>
            <person name="Kerleguer A."/>
            <person name="Cheng S."/>
        </authorList>
    </citation>
    <scope>NUCLEOTIDE SEQUENCE [LARGE SCALE GENOMIC DNA]</scope>
    <source>
        <strain evidence="2 3">E2978</strain>
    </source>
</reference>
<dbReference type="SMART" id="SM00044">
    <property type="entry name" value="CYCc"/>
    <property type="match status" value="1"/>
</dbReference>
<dbReference type="Pfam" id="PF25872">
    <property type="entry name" value="HTH_77"/>
    <property type="match status" value="1"/>
</dbReference>
<protein>
    <submittedName>
        <fullName evidence="2">Cyclase</fullName>
    </submittedName>
</protein>
<proteinExistence type="predicted"/>
<dbReference type="PANTHER" id="PTHR47691:SF3">
    <property type="entry name" value="HTH-TYPE TRANSCRIPTIONAL REGULATOR RV0890C-RELATED"/>
    <property type="match status" value="1"/>
</dbReference>
<gene>
    <name evidence="2" type="ORF">A5672_19070</name>
</gene>
<dbReference type="AlphaFoldDB" id="A0ABD6NZC7"/>
<dbReference type="Gene3D" id="3.30.70.1230">
    <property type="entry name" value="Nucleotide cyclase"/>
    <property type="match status" value="2"/>
</dbReference>
<dbReference type="InterPro" id="IPR001054">
    <property type="entry name" value="A/G_cyclase"/>
</dbReference>
<dbReference type="PROSITE" id="PS50125">
    <property type="entry name" value="GUANYLATE_CYCLASE_2"/>
    <property type="match status" value="1"/>
</dbReference>
<dbReference type="Pfam" id="PF00211">
    <property type="entry name" value="Guanylate_cyc"/>
    <property type="match status" value="1"/>
</dbReference>
<dbReference type="InterPro" id="IPR011990">
    <property type="entry name" value="TPR-like_helical_dom_sf"/>
</dbReference>
<dbReference type="Gene3D" id="3.40.50.300">
    <property type="entry name" value="P-loop containing nucleotide triphosphate hydrolases"/>
    <property type="match status" value="1"/>
</dbReference>
<sequence length="907" mass="97186">MCHSALVSASPASAPSGVVTFLFTDVEGSTRRWEADAEAMRAALAAHDRVLRGAVEAHGGRLFKHTGDGVCAAFASPRSAVDAAVAAQRELELPVRMGIATGEAELRDGDYFGAVLNRAARVMAAGHGGQILVAESTAGLLGAADLLDLGSRRLRDVPTPVGVFQVRAAGLRAEFPPLRTLDTTPGNLRPATTSLIGRELVAGEIAAAVKAHRLVTLTGVGGVGKTRLATEVAARLTDEFPHGVWLFELAAVTDPAATPDAVAAVLGITQQPGKTASQSVAVALEGRVRLLVFDNCEHVLDAAADLIEAILAHSVTVRILATSREGLGVPDERVWPVRSLDAAAGIDSAAVRLFVERAQAIAPTFSVVDGEEADAVTEICRRLDGIPLAIELAASRMASMSASEMRDRLDHRFRLLVGSRRGLERHHTLRHAVAWSYDLLDDTEKSVLERCSVFAGGFDLQSACAIAGSSDSQDRDEYAILDVLDALVRKSLLVADRAASHTRFSMLETIRQFAEEQLVARGEASEIRSAHSRYYAGREADIMALWDSPRQREAYEWFAVELANLRTAFRWAADQDDLDAAAAIAAYAALLSPFLENHEPITWAEELVEPLRSIEHPRLAAVCVAASLAVVAGRFEEGVRYSEIGQTVIAAARDRVSYFGAPFLGSAYLFVGRPDRYVEVCRELLTSGADTSAYAWANLVFALAATGSTDEATAAADGLIDAAEASGNPWMLSYALFAWGFAWRAADPARALEAFRRGVHVAKDSGNRFFETQFSYWMCGLEAEHGDPVTTLGHLAAAIRNNHESGNIGMLHNPLATLAILLDRLGHHEPAATIAGFAAVNPMVAVSLPELRPLTTHLRDVLGDRAYESLARRGAAMTIAAIAAYAYDQIDQARMELERAKTDAQES</sequence>
<dbReference type="EMBL" id="LZIT01000177">
    <property type="protein sequence ID" value="OBG36882.1"/>
    <property type="molecule type" value="Genomic_DNA"/>
</dbReference>
<organism evidence="2 3">
    <name type="scientific">Mycobacterium alsense</name>
    <dbReference type="NCBI Taxonomy" id="324058"/>
    <lineage>
        <taxon>Bacteria</taxon>
        <taxon>Bacillati</taxon>
        <taxon>Actinomycetota</taxon>
        <taxon>Actinomycetes</taxon>
        <taxon>Mycobacteriales</taxon>
        <taxon>Mycobacteriaceae</taxon>
        <taxon>Mycobacterium</taxon>
    </lineage>
</organism>
<evidence type="ECO:0000313" key="3">
    <source>
        <dbReference type="Proteomes" id="UP000092086"/>
    </source>
</evidence>
<dbReference type="CDD" id="cd07302">
    <property type="entry name" value="CHD"/>
    <property type="match status" value="1"/>
</dbReference>
<evidence type="ECO:0000313" key="2">
    <source>
        <dbReference type="EMBL" id="OBG36882.1"/>
    </source>
</evidence>